<evidence type="ECO:0000256" key="2">
    <source>
        <dbReference type="SAM" id="SignalP"/>
    </source>
</evidence>
<keyword evidence="4" id="KW-1185">Reference proteome</keyword>
<evidence type="ECO:0000256" key="1">
    <source>
        <dbReference type="SAM" id="MobiDB-lite"/>
    </source>
</evidence>
<feature type="compositionally biased region" description="Polar residues" evidence="1">
    <location>
        <begin position="176"/>
        <end position="189"/>
    </location>
</feature>
<evidence type="ECO:0000313" key="3">
    <source>
        <dbReference type="EMBL" id="KAK4093363.1"/>
    </source>
</evidence>
<proteinExistence type="predicted"/>
<feature type="signal peptide" evidence="2">
    <location>
        <begin position="1"/>
        <end position="26"/>
    </location>
</feature>
<dbReference type="Proteomes" id="UP001287286">
    <property type="component" value="Unassembled WGS sequence"/>
</dbReference>
<name>A0ABR0CCD5_PURLI</name>
<feature type="region of interest" description="Disordered" evidence="1">
    <location>
        <begin position="137"/>
        <end position="190"/>
    </location>
</feature>
<organism evidence="3 4">
    <name type="scientific">Purpureocillium lilacinum</name>
    <name type="common">Paecilomyces lilacinus</name>
    <dbReference type="NCBI Taxonomy" id="33203"/>
    <lineage>
        <taxon>Eukaryota</taxon>
        <taxon>Fungi</taxon>
        <taxon>Dikarya</taxon>
        <taxon>Ascomycota</taxon>
        <taxon>Pezizomycotina</taxon>
        <taxon>Sordariomycetes</taxon>
        <taxon>Hypocreomycetidae</taxon>
        <taxon>Hypocreales</taxon>
        <taxon>Ophiocordycipitaceae</taxon>
        <taxon>Purpureocillium</taxon>
    </lineage>
</organism>
<feature type="compositionally biased region" description="Basic and acidic residues" evidence="1">
    <location>
        <begin position="228"/>
        <end position="240"/>
    </location>
</feature>
<reference evidence="3 4" key="1">
    <citation type="journal article" date="2024" name="Microbiol. Resour. Announc.">
        <title>Genome annotations for the ascomycete fungi Trichoderma harzianum, Trichoderma aggressivum, and Purpureocillium lilacinum.</title>
        <authorList>
            <person name="Beijen E.P.W."/>
            <person name="Ohm R.A."/>
        </authorList>
    </citation>
    <scope>NUCLEOTIDE SEQUENCE [LARGE SCALE GENOMIC DNA]</scope>
    <source>
        <strain evidence="3 4">CBS 150709</strain>
    </source>
</reference>
<feature type="region of interest" description="Disordered" evidence="1">
    <location>
        <begin position="221"/>
        <end position="257"/>
    </location>
</feature>
<protein>
    <submittedName>
        <fullName evidence="3">Uncharacterized protein</fullName>
    </submittedName>
</protein>
<sequence>MPLGGVAGESALLLFWWRVNWKCVQAAVSASMGWGRALRNAPRSPSPLPEVLSPVCVSRVPCPLEDAQDAIGGRAQLRRFLAWEATTDSGGRHHVAVLPVFPAPPSPLGALRMRLLIADAGVVKLLPPLRRHECTLANVGPPSWTPPPPSRVSCSSPQTAPANGKRPPAPLPASLKQKTSSTPGGTNCTEDLALDATRGCVGALPPSPQPLVVSDLAGFALPPAVPSRESHRPSRAKDRIYTSWGYGNGGASKDDTK</sequence>
<feature type="chain" id="PRO_5045794516" evidence="2">
    <location>
        <begin position="27"/>
        <end position="257"/>
    </location>
</feature>
<gene>
    <name evidence="3" type="ORF">Purlil1_2520</name>
</gene>
<dbReference type="EMBL" id="JAWRVI010000006">
    <property type="protein sequence ID" value="KAK4093363.1"/>
    <property type="molecule type" value="Genomic_DNA"/>
</dbReference>
<evidence type="ECO:0000313" key="4">
    <source>
        <dbReference type="Proteomes" id="UP001287286"/>
    </source>
</evidence>
<accession>A0ABR0CCD5</accession>
<keyword evidence="2" id="KW-0732">Signal</keyword>
<comment type="caution">
    <text evidence="3">The sequence shown here is derived from an EMBL/GenBank/DDBJ whole genome shotgun (WGS) entry which is preliminary data.</text>
</comment>